<comment type="caution">
    <text evidence="2">The sequence shown here is derived from an EMBL/GenBank/DDBJ whole genome shotgun (WGS) entry which is preliminary data.</text>
</comment>
<reference evidence="2 3" key="1">
    <citation type="submission" date="2020-08" db="EMBL/GenBank/DDBJ databases">
        <title>Sequencing the genomes of 1000 actinobacteria strains.</title>
        <authorList>
            <person name="Klenk H.-P."/>
        </authorList>
    </citation>
    <scope>NUCLEOTIDE SEQUENCE [LARGE SCALE GENOMIC DNA]</scope>
    <source>
        <strain evidence="2 3">DSM 43768</strain>
    </source>
</reference>
<keyword evidence="1" id="KW-0175">Coiled coil</keyword>
<dbReference type="RefSeq" id="WP_185112889.1">
    <property type="nucleotide sequence ID" value="NZ_BAAAXY010000269.1"/>
</dbReference>
<name>A0A7X0P8L8_9ACTN</name>
<accession>A0A7X0P8L8</accession>
<keyword evidence="3" id="KW-1185">Reference proteome</keyword>
<dbReference type="Proteomes" id="UP000565579">
    <property type="component" value="Unassembled WGS sequence"/>
</dbReference>
<dbReference type="AlphaFoldDB" id="A0A7X0P8L8"/>
<gene>
    <name evidence="2" type="ORF">HD593_012197</name>
</gene>
<organism evidence="2 3">
    <name type="scientific">Nonomuraea rubra</name>
    <dbReference type="NCBI Taxonomy" id="46180"/>
    <lineage>
        <taxon>Bacteria</taxon>
        <taxon>Bacillati</taxon>
        <taxon>Actinomycetota</taxon>
        <taxon>Actinomycetes</taxon>
        <taxon>Streptosporangiales</taxon>
        <taxon>Streptosporangiaceae</taxon>
        <taxon>Nonomuraea</taxon>
    </lineage>
</organism>
<evidence type="ECO:0000313" key="3">
    <source>
        <dbReference type="Proteomes" id="UP000565579"/>
    </source>
</evidence>
<feature type="coiled-coil region" evidence="1">
    <location>
        <begin position="20"/>
        <end position="47"/>
    </location>
</feature>
<proteinExistence type="predicted"/>
<protein>
    <submittedName>
        <fullName evidence="2">Uncharacterized protein</fullName>
    </submittedName>
</protein>
<sequence length="55" mass="6144">MTQDLVVEPARIIAVLRRRIEELTYENAVLSAAVDQQRDEINELRGASGAGDHPR</sequence>
<evidence type="ECO:0000256" key="1">
    <source>
        <dbReference type="SAM" id="Coils"/>
    </source>
</evidence>
<dbReference type="EMBL" id="JACHMI010000002">
    <property type="protein sequence ID" value="MBB6557307.1"/>
    <property type="molecule type" value="Genomic_DNA"/>
</dbReference>
<evidence type="ECO:0000313" key="2">
    <source>
        <dbReference type="EMBL" id="MBB6557307.1"/>
    </source>
</evidence>